<dbReference type="Gene3D" id="3.40.50.720">
    <property type="entry name" value="NAD(P)-binding Rossmann-like Domain"/>
    <property type="match status" value="1"/>
</dbReference>
<dbReference type="EMBL" id="JACHGV010000006">
    <property type="protein sequence ID" value="MBB6078409.1"/>
    <property type="molecule type" value="Genomic_DNA"/>
</dbReference>
<sequence length="360" mass="36344">MRDILPQLAGWWAESRPFALATLVDAAGSTPFPVGTAMAVDGAGAALGAISGGCVDADVAATAQEVLRDGRPVLRRYGPAGPASGPFDVGLTCGGTVTVWIEPVPPDSAWWLPVLATAVEAGRPAAHAIRLRGAGSRHLVVLPDGGREGSLGAGEVDRDAEAAARSLLPEGGTAVLVSGPQPDVFVAAHASPPRLAIVTWTPVAGPLARIGGELGYRPIVLEHRPVFAAQARDAGVEVLPGLPQTGLHTLRGEGALDGRSAVVVLTHDARVDVPALLEATEAGVGYLGAIGSAATVRDRDARLRDAGLGEAGRAAIHSPIGLPLGGRTPAEVATAIAAQLVAVRVSQPHPGPRRAVGSGC</sequence>
<gene>
    <name evidence="3" type="ORF">HNR57_004341</name>
</gene>
<organism evidence="3 4">
    <name type="scientific">Streptomyces paradoxus</name>
    <dbReference type="NCBI Taxonomy" id="66375"/>
    <lineage>
        <taxon>Bacteria</taxon>
        <taxon>Bacillati</taxon>
        <taxon>Actinomycetota</taxon>
        <taxon>Actinomycetes</taxon>
        <taxon>Kitasatosporales</taxon>
        <taxon>Streptomycetaceae</taxon>
        <taxon>Streptomyces</taxon>
    </lineage>
</organism>
<accession>A0A7W9WIM7</accession>
<keyword evidence="4" id="KW-1185">Reference proteome</keyword>
<dbReference type="InterPro" id="IPR027051">
    <property type="entry name" value="XdhC_Rossmann_dom"/>
</dbReference>
<feature type="domain" description="XdhC Rossmann" evidence="2">
    <location>
        <begin position="195"/>
        <end position="340"/>
    </location>
</feature>
<evidence type="ECO:0000313" key="3">
    <source>
        <dbReference type="EMBL" id="MBB6078409.1"/>
    </source>
</evidence>
<reference evidence="3 4" key="1">
    <citation type="submission" date="2020-08" db="EMBL/GenBank/DDBJ databases">
        <title>Genomic Encyclopedia of Type Strains, Phase IV (KMG-IV): sequencing the most valuable type-strain genomes for metagenomic binning, comparative biology and taxonomic classification.</title>
        <authorList>
            <person name="Goeker M."/>
        </authorList>
    </citation>
    <scope>NUCLEOTIDE SEQUENCE [LARGE SCALE GENOMIC DNA]</scope>
    <source>
        <strain evidence="3 4">DSM 43350</strain>
    </source>
</reference>
<dbReference type="Pfam" id="PF02625">
    <property type="entry name" value="XdhC_CoxI"/>
    <property type="match status" value="1"/>
</dbReference>
<dbReference type="InterPro" id="IPR052698">
    <property type="entry name" value="MoCofactor_Util/Proc"/>
</dbReference>
<dbReference type="Pfam" id="PF13478">
    <property type="entry name" value="XdhC_C"/>
    <property type="match status" value="1"/>
</dbReference>
<evidence type="ECO:0000259" key="2">
    <source>
        <dbReference type="Pfam" id="PF13478"/>
    </source>
</evidence>
<comment type="caution">
    <text evidence="3">The sequence shown here is derived from an EMBL/GenBank/DDBJ whole genome shotgun (WGS) entry which is preliminary data.</text>
</comment>
<dbReference type="InterPro" id="IPR003777">
    <property type="entry name" value="XdhC_CoxI"/>
</dbReference>
<dbReference type="Proteomes" id="UP000591537">
    <property type="component" value="Unassembled WGS sequence"/>
</dbReference>
<feature type="domain" description="XdhC- CoxI" evidence="1">
    <location>
        <begin position="11"/>
        <end position="78"/>
    </location>
</feature>
<protein>
    <submittedName>
        <fullName evidence="3">Xanthine dehydrogenase accessory factor</fullName>
    </submittedName>
</protein>
<evidence type="ECO:0000259" key="1">
    <source>
        <dbReference type="Pfam" id="PF02625"/>
    </source>
</evidence>
<evidence type="ECO:0000313" key="4">
    <source>
        <dbReference type="Proteomes" id="UP000591537"/>
    </source>
</evidence>
<name>A0A7W9WIM7_9ACTN</name>
<dbReference type="AlphaFoldDB" id="A0A7W9WIM7"/>
<dbReference type="RefSeq" id="WP_184561775.1">
    <property type="nucleotide sequence ID" value="NZ_BAAARS010000007.1"/>
</dbReference>
<dbReference type="PANTHER" id="PTHR30388">
    <property type="entry name" value="ALDEHYDE OXIDOREDUCTASE MOLYBDENUM COFACTOR ASSEMBLY PROTEIN"/>
    <property type="match status" value="1"/>
</dbReference>
<dbReference type="PANTHER" id="PTHR30388:SF4">
    <property type="entry name" value="MOLYBDENUM COFACTOR INSERTION CHAPERONE PAOD"/>
    <property type="match status" value="1"/>
</dbReference>
<proteinExistence type="predicted"/>